<feature type="domain" description="RNA polymerase sigma factor 70 region 4 type 2" evidence="7">
    <location>
        <begin position="112"/>
        <end position="164"/>
    </location>
</feature>
<evidence type="ECO:0000256" key="2">
    <source>
        <dbReference type="ARBA" id="ARBA00023015"/>
    </source>
</evidence>
<dbReference type="GO" id="GO:0016987">
    <property type="term" value="F:sigma factor activity"/>
    <property type="evidence" value="ECO:0007669"/>
    <property type="project" value="UniProtKB-KW"/>
</dbReference>
<dbReference type="PATRIC" id="fig|1172194.4.peg.2780"/>
<dbReference type="GO" id="GO:0003677">
    <property type="term" value="F:DNA binding"/>
    <property type="evidence" value="ECO:0007669"/>
    <property type="project" value="UniProtKB-KW"/>
</dbReference>
<comment type="similarity">
    <text evidence="1">Belongs to the sigma-70 factor family. ECF subfamily.</text>
</comment>
<protein>
    <recommendedName>
        <fullName evidence="10">RNA polymerase sigma factor</fullName>
    </recommendedName>
</protein>
<dbReference type="AlphaFoldDB" id="I7ZBN3"/>
<dbReference type="InterPro" id="IPR039425">
    <property type="entry name" value="RNA_pol_sigma-70-like"/>
</dbReference>
<dbReference type="InterPro" id="IPR013324">
    <property type="entry name" value="RNA_pol_sigma_r3/r4-like"/>
</dbReference>
<evidence type="ECO:0000259" key="6">
    <source>
        <dbReference type="Pfam" id="PF04542"/>
    </source>
</evidence>
<keyword evidence="3" id="KW-0731">Sigma factor</keyword>
<evidence type="ECO:0000256" key="4">
    <source>
        <dbReference type="ARBA" id="ARBA00023125"/>
    </source>
</evidence>
<dbReference type="InterPro" id="IPR036388">
    <property type="entry name" value="WH-like_DNA-bd_sf"/>
</dbReference>
<evidence type="ECO:0000259" key="7">
    <source>
        <dbReference type="Pfam" id="PF08281"/>
    </source>
</evidence>
<comment type="caution">
    <text evidence="8">The sequence shown here is derived from an EMBL/GenBank/DDBJ whole genome shotgun (WGS) entry which is preliminary data.</text>
</comment>
<dbReference type="STRING" id="1172194.WQQ_28710"/>
<evidence type="ECO:0008006" key="10">
    <source>
        <dbReference type="Google" id="ProtNLM"/>
    </source>
</evidence>
<dbReference type="Gene3D" id="1.10.10.10">
    <property type="entry name" value="Winged helix-like DNA-binding domain superfamily/Winged helix DNA-binding domain"/>
    <property type="match status" value="1"/>
</dbReference>
<dbReference type="OrthoDB" id="9784272at2"/>
<gene>
    <name evidence="8" type="ORF">WQQ_28710</name>
</gene>
<dbReference type="InterPro" id="IPR013325">
    <property type="entry name" value="RNA_pol_sigma_r2"/>
</dbReference>
<name>I7ZBN3_9GAMM</name>
<dbReference type="RefSeq" id="WP_007185812.1">
    <property type="nucleotide sequence ID" value="NZ_AKGD01000002.1"/>
</dbReference>
<proteinExistence type="inferred from homology"/>
<dbReference type="GO" id="GO:0006352">
    <property type="term" value="P:DNA-templated transcription initiation"/>
    <property type="evidence" value="ECO:0007669"/>
    <property type="project" value="InterPro"/>
</dbReference>
<dbReference type="EMBL" id="AKGD01000002">
    <property type="protein sequence ID" value="EIT69289.1"/>
    <property type="molecule type" value="Genomic_DNA"/>
</dbReference>
<dbReference type="CDD" id="cd06171">
    <property type="entry name" value="Sigma70_r4"/>
    <property type="match status" value="1"/>
</dbReference>
<feature type="domain" description="RNA polymerase sigma-70 region 2" evidence="6">
    <location>
        <begin position="15"/>
        <end position="81"/>
    </location>
</feature>
<dbReference type="InterPro" id="IPR007627">
    <property type="entry name" value="RNA_pol_sigma70_r2"/>
</dbReference>
<sequence length="172" mass="19718">MLRYREGDVAAFRLLYGRHRGGVYRYLLRGCGQEDQAAELFQDVWANVVRSRERYEAKARFATWLYTLAHHRLIDHVRARKPVTEALDDDTPIAAPSQQQPDAQAEAASQRVRLLQELSRLPLEQRQAFLMKEEGGLSLEEIAQATGVGRETVKSRLRYALARLREALTDVL</sequence>
<evidence type="ECO:0000313" key="9">
    <source>
        <dbReference type="Proteomes" id="UP000003704"/>
    </source>
</evidence>
<keyword evidence="4" id="KW-0238">DNA-binding</keyword>
<dbReference type="PANTHER" id="PTHR43133">
    <property type="entry name" value="RNA POLYMERASE ECF-TYPE SIGMA FACTO"/>
    <property type="match status" value="1"/>
</dbReference>
<dbReference type="InterPro" id="IPR014284">
    <property type="entry name" value="RNA_pol_sigma-70_dom"/>
</dbReference>
<evidence type="ECO:0000256" key="5">
    <source>
        <dbReference type="ARBA" id="ARBA00023163"/>
    </source>
</evidence>
<keyword evidence="9" id="KW-1185">Reference proteome</keyword>
<dbReference type="InterPro" id="IPR013249">
    <property type="entry name" value="RNA_pol_sigma70_r4_t2"/>
</dbReference>
<keyword evidence="2" id="KW-0805">Transcription regulation</keyword>
<reference evidence="8 9" key="1">
    <citation type="journal article" date="2012" name="J. Bacteriol.">
        <title>Genome Sequence of n-Alkane-Degrading Hydrocarboniphaga effusa Strain AP103T (ATCC BAA-332T).</title>
        <authorList>
            <person name="Chang H.K."/>
            <person name="Zylstra G.J."/>
            <person name="Chae J.C."/>
        </authorList>
    </citation>
    <scope>NUCLEOTIDE SEQUENCE [LARGE SCALE GENOMIC DNA]</scope>
    <source>
        <strain evidence="8 9">AP103</strain>
    </source>
</reference>
<dbReference type="SUPFAM" id="SSF88946">
    <property type="entry name" value="Sigma2 domain of RNA polymerase sigma factors"/>
    <property type="match status" value="1"/>
</dbReference>
<keyword evidence="5" id="KW-0804">Transcription</keyword>
<dbReference type="Pfam" id="PF04542">
    <property type="entry name" value="Sigma70_r2"/>
    <property type="match status" value="1"/>
</dbReference>
<dbReference type="Proteomes" id="UP000003704">
    <property type="component" value="Unassembled WGS sequence"/>
</dbReference>
<evidence type="ECO:0000256" key="1">
    <source>
        <dbReference type="ARBA" id="ARBA00010641"/>
    </source>
</evidence>
<dbReference type="Gene3D" id="1.10.1740.10">
    <property type="match status" value="1"/>
</dbReference>
<organism evidence="8 9">
    <name type="scientific">Hydrocarboniphaga effusa AP103</name>
    <dbReference type="NCBI Taxonomy" id="1172194"/>
    <lineage>
        <taxon>Bacteria</taxon>
        <taxon>Pseudomonadati</taxon>
        <taxon>Pseudomonadota</taxon>
        <taxon>Gammaproteobacteria</taxon>
        <taxon>Nevskiales</taxon>
        <taxon>Nevskiaceae</taxon>
        <taxon>Hydrocarboniphaga</taxon>
    </lineage>
</organism>
<evidence type="ECO:0000313" key="8">
    <source>
        <dbReference type="EMBL" id="EIT69289.1"/>
    </source>
</evidence>
<dbReference type="NCBIfam" id="TIGR02937">
    <property type="entry name" value="sigma70-ECF"/>
    <property type="match status" value="1"/>
</dbReference>
<dbReference type="Pfam" id="PF08281">
    <property type="entry name" value="Sigma70_r4_2"/>
    <property type="match status" value="1"/>
</dbReference>
<evidence type="ECO:0000256" key="3">
    <source>
        <dbReference type="ARBA" id="ARBA00023082"/>
    </source>
</evidence>
<dbReference type="SUPFAM" id="SSF88659">
    <property type="entry name" value="Sigma3 and sigma4 domains of RNA polymerase sigma factors"/>
    <property type="match status" value="1"/>
</dbReference>
<accession>I7ZBN3</accession>
<dbReference type="PANTHER" id="PTHR43133:SF8">
    <property type="entry name" value="RNA POLYMERASE SIGMA FACTOR HI_1459-RELATED"/>
    <property type="match status" value="1"/>
</dbReference>